<organism evidence="2 3">
    <name type="scientific">Microcystis aeruginosa Sj</name>
    <dbReference type="NCBI Taxonomy" id="1979544"/>
    <lineage>
        <taxon>Bacteria</taxon>
        <taxon>Bacillati</taxon>
        <taxon>Cyanobacteriota</taxon>
        <taxon>Cyanophyceae</taxon>
        <taxon>Oscillatoriophycideae</taxon>
        <taxon>Chroococcales</taxon>
        <taxon>Microcystaceae</taxon>
        <taxon>Microcystis</taxon>
    </lineage>
</organism>
<evidence type="ECO:0000313" key="2">
    <source>
        <dbReference type="EMBL" id="GBL12484.1"/>
    </source>
</evidence>
<feature type="transmembrane region" description="Helical" evidence="1">
    <location>
        <begin position="40"/>
        <end position="59"/>
    </location>
</feature>
<keyword evidence="1" id="KW-0812">Transmembrane</keyword>
<sequence>MLKNLTFDGMIRLESQDRLSKGSYMVPTSDQANDFIQKNALSSGVTNAVINGVIGWFMFRGKDTLPLTVDTISGHEKTVFSTGVMTAFILSLILGMIAFFTFRQKAKDFHVASPELLERPFFFFGVRTVLFYALFVFGTVALAALFLQKFLGTILVTPVIGAIIVISIKIENINPRVHRGFVGLDCIRLI</sequence>
<reference evidence="2 3" key="1">
    <citation type="journal article" date="2018" name="Front. Microbiol.">
        <title>Adaptation of the Freshwater Bloom-Forming Cyanobacterium Microcystis aeruginosa to Brackish Water Is Driven by Recent Horizontal Transfer of Sucrose Genes.</title>
        <authorList>
            <person name="Tanabe Y."/>
            <person name="Hodoki Y."/>
            <person name="Sano T."/>
            <person name="Tada K."/>
            <person name="Watanabe M.M."/>
        </authorList>
    </citation>
    <scope>NUCLEOTIDE SEQUENCE [LARGE SCALE GENOMIC DNA]</scope>
    <source>
        <strain evidence="2 3">Sj</strain>
    </source>
</reference>
<feature type="transmembrane region" description="Helical" evidence="1">
    <location>
        <begin position="150"/>
        <end position="170"/>
    </location>
</feature>
<protein>
    <submittedName>
        <fullName evidence="2">Uncharacterized protein</fullName>
    </submittedName>
</protein>
<evidence type="ECO:0000256" key="1">
    <source>
        <dbReference type="SAM" id="Phobius"/>
    </source>
</evidence>
<dbReference type="AlphaFoldDB" id="A0A2Z6UUV0"/>
<proteinExistence type="predicted"/>
<dbReference type="EMBL" id="BDSG01000165">
    <property type="protein sequence ID" value="GBL12484.1"/>
    <property type="molecule type" value="Genomic_DNA"/>
</dbReference>
<feature type="transmembrane region" description="Helical" evidence="1">
    <location>
        <begin position="121"/>
        <end position="144"/>
    </location>
</feature>
<feature type="transmembrane region" description="Helical" evidence="1">
    <location>
        <begin position="79"/>
        <end position="100"/>
    </location>
</feature>
<evidence type="ECO:0000313" key="3">
    <source>
        <dbReference type="Proteomes" id="UP000248272"/>
    </source>
</evidence>
<dbReference type="Proteomes" id="UP000248272">
    <property type="component" value="Unassembled WGS sequence"/>
</dbReference>
<name>A0A2Z6UUV0_MICAE</name>
<keyword evidence="1" id="KW-0472">Membrane</keyword>
<accession>A0A2Z6UUV0</accession>
<gene>
    <name evidence="2" type="ORF">MSj_04001</name>
</gene>
<dbReference type="RefSeq" id="WP_216362285.1">
    <property type="nucleotide sequence ID" value="NZ_BDSG01000165.1"/>
</dbReference>
<keyword evidence="1" id="KW-1133">Transmembrane helix</keyword>
<comment type="caution">
    <text evidence="2">The sequence shown here is derived from an EMBL/GenBank/DDBJ whole genome shotgun (WGS) entry which is preliminary data.</text>
</comment>